<dbReference type="GO" id="GO:0043386">
    <property type="term" value="P:mycotoxin biosynthetic process"/>
    <property type="evidence" value="ECO:0007669"/>
    <property type="project" value="InterPro"/>
</dbReference>
<dbReference type="PANTHER" id="PTHR33365:SF11">
    <property type="entry name" value="TAT PATHWAY SIGNAL SEQUENCE"/>
    <property type="match status" value="1"/>
</dbReference>
<reference evidence="5" key="1">
    <citation type="journal article" date="2021" name="Nat. Commun.">
        <title>Genetic determinants of endophytism in the Arabidopsis root mycobiome.</title>
        <authorList>
            <person name="Mesny F."/>
            <person name="Miyauchi S."/>
            <person name="Thiergart T."/>
            <person name="Pickel B."/>
            <person name="Atanasova L."/>
            <person name="Karlsson M."/>
            <person name="Huettel B."/>
            <person name="Barry K.W."/>
            <person name="Haridas S."/>
            <person name="Chen C."/>
            <person name="Bauer D."/>
            <person name="Andreopoulos W."/>
            <person name="Pangilinan J."/>
            <person name="LaButti K."/>
            <person name="Riley R."/>
            <person name="Lipzen A."/>
            <person name="Clum A."/>
            <person name="Drula E."/>
            <person name="Henrissat B."/>
            <person name="Kohler A."/>
            <person name="Grigoriev I.V."/>
            <person name="Martin F.M."/>
            <person name="Hacquard S."/>
        </authorList>
    </citation>
    <scope>NUCLEOTIDE SEQUENCE</scope>
    <source>
        <strain evidence="5">MPI-SDFR-AT-0073</strain>
    </source>
</reference>
<feature type="transmembrane region" description="Helical" evidence="4">
    <location>
        <begin position="34"/>
        <end position="56"/>
    </location>
</feature>
<protein>
    <submittedName>
        <fullName evidence="5">Uncharacterized protein</fullName>
    </submittedName>
</protein>
<comment type="similarity">
    <text evidence="3">Belongs to the ustYa family.</text>
</comment>
<keyword evidence="4" id="KW-1133">Transmembrane helix</keyword>
<name>A0A9P8RPY1_9PEZI</name>
<comment type="pathway">
    <text evidence="1">Mycotoxin biosynthesis.</text>
</comment>
<accession>A0A9P8RPY1</accession>
<evidence type="ECO:0000313" key="6">
    <source>
        <dbReference type="Proteomes" id="UP000758603"/>
    </source>
</evidence>
<dbReference type="Pfam" id="PF11807">
    <property type="entry name" value="UstYa"/>
    <property type="match status" value="1"/>
</dbReference>
<keyword evidence="2" id="KW-0560">Oxidoreductase</keyword>
<gene>
    <name evidence="5" type="ORF">BKA67DRAFT_663539</name>
</gene>
<dbReference type="AlphaFoldDB" id="A0A9P8RPY1"/>
<dbReference type="EMBL" id="JAGPXC010000009">
    <property type="protein sequence ID" value="KAH6647200.1"/>
    <property type="molecule type" value="Genomic_DNA"/>
</dbReference>
<dbReference type="InterPro" id="IPR021765">
    <property type="entry name" value="UstYa-like"/>
</dbReference>
<dbReference type="GeneID" id="70137093"/>
<sequence length="250" mass="28688">MASQKEDQYGRLMHDEEHSENVDKELYPRFQWKISPVICLLISNTFLALVIVGLLARLSYQPTASTTSIPYTGVGPVQLLEDQLGVVSNVIQTYRFAEDNLDDLDFRKGDPYWRALFPKGEGQVYLEDEVIASYKLPPSMRNPAKGNLTAYLMAGYHSLHCIGSIRQSLGRFMAAHIIGEQYDITQHDWLHTVHCVADLRQVLLCNFDETLMPYQATIHPGYHQKKVCKNMRPIDEWLEYNYEGKFQGNV</sequence>
<dbReference type="Proteomes" id="UP000758603">
    <property type="component" value="Unassembled WGS sequence"/>
</dbReference>
<proteinExistence type="inferred from homology"/>
<evidence type="ECO:0000256" key="3">
    <source>
        <dbReference type="ARBA" id="ARBA00035112"/>
    </source>
</evidence>
<keyword evidence="4" id="KW-0472">Membrane</keyword>
<organism evidence="5 6">
    <name type="scientific">Truncatella angustata</name>
    <dbReference type="NCBI Taxonomy" id="152316"/>
    <lineage>
        <taxon>Eukaryota</taxon>
        <taxon>Fungi</taxon>
        <taxon>Dikarya</taxon>
        <taxon>Ascomycota</taxon>
        <taxon>Pezizomycotina</taxon>
        <taxon>Sordariomycetes</taxon>
        <taxon>Xylariomycetidae</taxon>
        <taxon>Amphisphaeriales</taxon>
        <taxon>Sporocadaceae</taxon>
        <taxon>Truncatella</taxon>
    </lineage>
</organism>
<evidence type="ECO:0000256" key="4">
    <source>
        <dbReference type="SAM" id="Phobius"/>
    </source>
</evidence>
<evidence type="ECO:0000256" key="2">
    <source>
        <dbReference type="ARBA" id="ARBA00023002"/>
    </source>
</evidence>
<comment type="caution">
    <text evidence="5">The sequence shown here is derived from an EMBL/GenBank/DDBJ whole genome shotgun (WGS) entry which is preliminary data.</text>
</comment>
<dbReference type="OrthoDB" id="3687641at2759"/>
<dbReference type="PANTHER" id="PTHR33365">
    <property type="entry name" value="YALI0B05434P"/>
    <property type="match status" value="1"/>
</dbReference>
<evidence type="ECO:0000256" key="1">
    <source>
        <dbReference type="ARBA" id="ARBA00004685"/>
    </source>
</evidence>
<keyword evidence="4" id="KW-0812">Transmembrane</keyword>
<dbReference type="GO" id="GO:0016491">
    <property type="term" value="F:oxidoreductase activity"/>
    <property type="evidence" value="ECO:0007669"/>
    <property type="project" value="UniProtKB-KW"/>
</dbReference>
<evidence type="ECO:0000313" key="5">
    <source>
        <dbReference type="EMBL" id="KAH6647200.1"/>
    </source>
</evidence>
<keyword evidence="6" id="KW-1185">Reference proteome</keyword>
<dbReference type="RefSeq" id="XP_045953714.1">
    <property type="nucleotide sequence ID" value="XM_046108202.1"/>
</dbReference>